<feature type="domain" description="Peptidase S8/S53" evidence="4">
    <location>
        <begin position="28"/>
        <end position="100"/>
    </location>
</feature>
<keyword evidence="3" id="KW-0732">Signal</keyword>
<reference evidence="5 6" key="1">
    <citation type="submission" date="2024-01" db="EMBL/GenBank/DDBJ databases">
        <authorList>
            <person name="Waweru B."/>
        </authorList>
    </citation>
    <scope>NUCLEOTIDE SEQUENCE [LARGE SCALE GENOMIC DNA]</scope>
</reference>
<dbReference type="Proteomes" id="UP001314170">
    <property type="component" value="Unassembled WGS sequence"/>
</dbReference>
<comment type="subcellular location">
    <subcellularLocation>
        <location evidence="1">Secreted</location>
    </subcellularLocation>
</comment>
<accession>A0AAV1QST4</accession>
<evidence type="ECO:0000313" key="5">
    <source>
        <dbReference type="EMBL" id="CAK7324797.1"/>
    </source>
</evidence>
<keyword evidence="6" id="KW-1185">Reference proteome</keyword>
<dbReference type="EMBL" id="CAWUPB010000730">
    <property type="protein sequence ID" value="CAK7324797.1"/>
    <property type="molecule type" value="Genomic_DNA"/>
</dbReference>
<evidence type="ECO:0000313" key="6">
    <source>
        <dbReference type="Proteomes" id="UP001314170"/>
    </source>
</evidence>
<name>A0AAV1QST4_9ROSI</name>
<dbReference type="Pfam" id="PF00082">
    <property type="entry name" value="Peptidase_S8"/>
    <property type="match status" value="1"/>
</dbReference>
<evidence type="ECO:0000256" key="3">
    <source>
        <dbReference type="ARBA" id="ARBA00022729"/>
    </source>
</evidence>
<dbReference type="GO" id="GO:0005576">
    <property type="term" value="C:extracellular region"/>
    <property type="evidence" value="ECO:0007669"/>
    <property type="project" value="UniProtKB-SubCell"/>
</dbReference>
<dbReference type="InterPro" id="IPR036852">
    <property type="entry name" value="Peptidase_S8/S53_dom_sf"/>
</dbReference>
<organism evidence="5 6">
    <name type="scientific">Dovyalis caffra</name>
    <dbReference type="NCBI Taxonomy" id="77055"/>
    <lineage>
        <taxon>Eukaryota</taxon>
        <taxon>Viridiplantae</taxon>
        <taxon>Streptophyta</taxon>
        <taxon>Embryophyta</taxon>
        <taxon>Tracheophyta</taxon>
        <taxon>Spermatophyta</taxon>
        <taxon>Magnoliopsida</taxon>
        <taxon>eudicotyledons</taxon>
        <taxon>Gunneridae</taxon>
        <taxon>Pentapetalae</taxon>
        <taxon>rosids</taxon>
        <taxon>fabids</taxon>
        <taxon>Malpighiales</taxon>
        <taxon>Salicaceae</taxon>
        <taxon>Flacourtieae</taxon>
        <taxon>Dovyalis</taxon>
    </lineage>
</organism>
<evidence type="ECO:0000259" key="4">
    <source>
        <dbReference type="Pfam" id="PF00082"/>
    </source>
</evidence>
<dbReference type="PANTHER" id="PTHR10795">
    <property type="entry name" value="PROPROTEIN CONVERTASE SUBTILISIN/KEXIN"/>
    <property type="match status" value="1"/>
</dbReference>
<dbReference type="SUPFAM" id="SSF52743">
    <property type="entry name" value="Subtilisin-like"/>
    <property type="match status" value="1"/>
</dbReference>
<protein>
    <recommendedName>
        <fullName evidence="4">Peptidase S8/S53 domain-containing protein</fullName>
    </recommendedName>
</protein>
<comment type="similarity">
    <text evidence="2">Belongs to the peptidase S8 family.</text>
</comment>
<gene>
    <name evidence="5" type="ORF">DCAF_LOCUS2463</name>
</gene>
<dbReference type="Gene3D" id="3.40.50.200">
    <property type="entry name" value="Peptidase S8/S53 domain"/>
    <property type="match status" value="1"/>
</dbReference>
<dbReference type="GO" id="GO:0004252">
    <property type="term" value="F:serine-type endopeptidase activity"/>
    <property type="evidence" value="ECO:0007669"/>
    <property type="project" value="InterPro"/>
</dbReference>
<dbReference type="GO" id="GO:0006508">
    <property type="term" value="P:proteolysis"/>
    <property type="evidence" value="ECO:0007669"/>
    <property type="project" value="InterPro"/>
</dbReference>
<comment type="caution">
    <text evidence="5">The sequence shown here is derived from an EMBL/GenBank/DDBJ whole genome shotgun (WGS) entry which is preliminary data.</text>
</comment>
<sequence length="160" mass="17374">MLKIFSNDDAPAILKVLIYLLFSPWRKGSVATDMAAPGVSILATSSPAYPFEAGGFSILAGTSFSTPYFSEIVALLKAIHPYWSPSAIKSAIVTTAWKTDPHGEPILAKGSSRKLADPPIHSTLEVAWKSNNLFKYETLYFGCQSTFHYSSKPEQVSGPD</sequence>
<proteinExistence type="inferred from homology"/>
<dbReference type="InterPro" id="IPR000209">
    <property type="entry name" value="Peptidase_S8/S53_dom"/>
</dbReference>
<dbReference type="AlphaFoldDB" id="A0AAV1QST4"/>
<evidence type="ECO:0000256" key="2">
    <source>
        <dbReference type="ARBA" id="ARBA00011073"/>
    </source>
</evidence>
<dbReference type="InterPro" id="IPR045051">
    <property type="entry name" value="SBT"/>
</dbReference>
<evidence type="ECO:0000256" key="1">
    <source>
        <dbReference type="ARBA" id="ARBA00004613"/>
    </source>
</evidence>